<dbReference type="InterPro" id="IPR045098">
    <property type="entry name" value="Fyv10_fam"/>
</dbReference>
<dbReference type="GO" id="GO:0034657">
    <property type="term" value="C:GID complex"/>
    <property type="evidence" value="ECO:0007669"/>
    <property type="project" value="TreeGrafter"/>
</dbReference>
<feature type="domain" description="CTLH" evidence="2">
    <location>
        <begin position="172"/>
        <end position="227"/>
    </location>
</feature>
<evidence type="ECO:0000256" key="1">
    <source>
        <dbReference type="ARBA" id="ARBA00010615"/>
    </source>
</evidence>
<sequence>MSTSRLVPDQVLLLEQASLKAPLEGLRRVQKQTQKTYDYNLQAASTVQKDLDALIRKVNAVPDVASLDPAARAEMLKTVDGMLSRMRGLKRKLADLELQSEKSLRVVQTRIDHLAALPESMDSPEYAGWARKRLSHHLVDYFHRASPPLKRSAKALAEEEGIVDLVDDELWDEMAKVERGLDEQSLDEILSWVGENRTALKKTKSPLEFTIHLQAYIELCRARDPVKAITYARKHLSPATAAEATPDVGMSEGTLSPMEELSRAMALLAYPPDTTCPAYQELYSPARWSTLRSLFRTTFFTLHSLPSVPLLHISLQAGIASLKTPICVPVPQGVQTAPPSAYPLGGPPLRTTITSDGEIILSGPEGPSPLATGTAPTPVLSGSPAPPIHGLEGRPSRDCPLCSSPLCKLGPEVPYSHHVNSTIVCGITGKVVEGDGGEGGQLVALVSRATGEGHVYSKEGLVLRASQHPEGKIVEPTTGEVFGWEDLKKVFIS</sequence>
<dbReference type="PROSITE" id="PS50897">
    <property type="entry name" value="CTLH"/>
    <property type="match status" value="1"/>
</dbReference>
<comment type="caution">
    <text evidence="3">The sequence shown here is derived from an EMBL/GenBank/DDBJ whole genome shotgun (WGS) entry which is preliminary data.</text>
</comment>
<keyword evidence="4" id="KW-1185">Reference proteome</keyword>
<dbReference type="Proteomes" id="UP000237144">
    <property type="component" value="Unassembled WGS sequence"/>
</dbReference>
<dbReference type="PANTHER" id="PTHR12170:SF2">
    <property type="entry name" value="E3 UBIQUITIN-PROTEIN TRANSFERASE MAEA"/>
    <property type="match status" value="1"/>
</dbReference>
<dbReference type="EMBL" id="PJQD01000048">
    <property type="protein sequence ID" value="POY72635.1"/>
    <property type="molecule type" value="Genomic_DNA"/>
</dbReference>
<proteinExistence type="inferred from homology"/>
<dbReference type="InterPro" id="IPR024964">
    <property type="entry name" value="CTLH/CRA"/>
</dbReference>
<evidence type="ECO:0000313" key="3">
    <source>
        <dbReference type="EMBL" id="POY72635.1"/>
    </source>
</evidence>
<comment type="similarity">
    <text evidence="1">Belongs to the FYV10 family.</text>
</comment>
<dbReference type="OrthoDB" id="1933455at2759"/>
<dbReference type="InterPro" id="IPR013144">
    <property type="entry name" value="CRA_dom"/>
</dbReference>
<name>A0A2S5B7A3_9BASI</name>
<dbReference type="GO" id="GO:0005737">
    <property type="term" value="C:cytoplasm"/>
    <property type="evidence" value="ECO:0007669"/>
    <property type="project" value="TreeGrafter"/>
</dbReference>
<dbReference type="GO" id="GO:0004842">
    <property type="term" value="F:ubiquitin-protein transferase activity"/>
    <property type="evidence" value="ECO:0007669"/>
    <property type="project" value="InterPro"/>
</dbReference>
<dbReference type="STRING" id="741276.A0A2S5B7A3"/>
<organism evidence="3 4">
    <name type="scientific">Rhodotorula taiwanensis</name>
    <dbReference type="NCBI Taxonomy" id="741276"/>
    <lineage>
        <taxon>Eukaryota</taxon>
        <taxon>Fungi</taxon>
        <taxon>Dikarya</taxon>
        <taxon>Basidiomycota</taxon>
        <taxon>Pucciniomycotina</taxon>
        <taxon>Microbotryomycetes</taxon>
        <taxon>Sporidiobolales</taxon>
        <taxon>Sporidiobolaceae</taxon>
        <taxon>Rhodotorula</taxon>
    </lineage>
</organism>
<dbReference type="Pfam" id="PF10607">
    <property type="entry name" value="CTLH"/>
    <property type="match status" value="1"/>
</dbReference>
<evidence type="ECO:0000313" key="4">
    <source>
        <dbReference type="Proteomes" id="UP000237144"/>
    </source>
</evidence>
<evidence type="ECO:0000259" key="2">
    <source>
        <dbReference type="PROSITE" id="PS50897"/>
    </source>
</evidence>
<dbReference type="SMART" id="SM00757">
    <property type="entry name" value="CRA"/>
    <property type="match status" value="1"/>
</dbReference>
<reference evidence="3 4" key="1">
    <citation type="journal article" date="2018" name="Front. Microbiol.">
        <title>Prospects for Fungal Bioremediation of Acidic Radioactive Waste Sites: Characterization and Genome Sequence of Rhodotorula taiwanensis MD1149.</title>
        <authorList>
            <person name="Tkavc R."/>
            <person name="Matrosova V.Y."/>
            <person name="Grichenko O.E."/>
            <person name="Gostincar C."/>
            <person name="Volpe R.P."/>
            <person name="Klimenkova P."/>
            <person name="Gaidamakova E.K."/>
            <person name="Zhou C.E."/>
            <person name="Stewart B.J."/>
            <person name="Lyman M.G."/>
            <person name="Malfatti S.A."/>
            <person name="Rubinfeld B."/>
            <person name="Courtot M."/>
            <person name="Singh J."/>
            <person name="Dalgard C.L."/>
            <person name="Hamilton T."/>
            <person name="Frey K.G."/>
            <person name="Gunde-Cimerman N."/>
            <person name="Dugan L."/>
            <person name="Daly M.J."/>
        </authorList>
    </citation>
    <scope>NUCLEOTIDE SEQUENCE [LARGE SCALE GENOMIC DNA]</scope>
    <source>
        <strain evidence="3 4">MD1149</strain>
    </source>
</reference>
<dbReference type="GO" id="GO:0005634">
    <property type="term" value="C:nucleus"/>
    <property type="evidence" value="ECO:0007669"/>
    <property type="project" value="TreeGrafter"/>
</dbReference>
<dbReference type="AlphaFoldDB" id="A0A2S5B7A3"/>
<dbReference type="GO" id="GO:0043161">
    <property type="term" value="P:proteasome-mediated ubiquitin-dependent protein catabolic process"/>
    <property type="evidence" value="ECO:0007669"/>
    <property type="project" value="InterPro"/>
</dbReference>
<dbReference type="InterPro" id="IPR006595">
    <property type="entry name" value="CTLH_C"/>
</dbReference>
<accession>A0A2S5B7A3</accession>
<gene>
    <name evidence="3" type="ORF">BMF94_4463</name>
</gene>
<dbReference type="PANTHER" id="PTHR12170">
    <property type="entry name" value="MACROPHAGE ERYTHROBLAST ATTACHER-RELATED"/>
    <property type="match status" value="1"/>
</dbReference>
<protein>
    <recommendedName>
        <fullName evidence="2">CTLH domain-containing protein</fullName>
    </recommendedName>
</protein>